<reference evidence="1" key="1">
    <citation type="journal article" date="2018" name="Genome Biol.">
        <title>SKESA: strategic k-mer extension for scrupulous assemblies.</title>
        <authorList>
            <person name="Souvorov A."/>
            <person name="Agarwala R."/>
            <person name="Lipman D.J."/>
        </authorList>
    </citation>
    <scope>NUCLEOTIDE SEQUENCE</scope>
    <source>
        <strain evidence="1">MA.MC_05-0704</strain>
    </source>
</reference>
<dbReference type="GO" id="GO:0006355">
    <property type="term" value="P:regulation of DNA-templated transcription"/>
    <property type="evidence" value="ECO:0007669"/>
    <property type="project" value="InterPro"/>
</dbReference>
<organism evidence="1">
    <name type="scientific">Salmonella enterica</name>
    <name type="common">Salmonella choleraesuis</name>
    <dbReference type="NCBI Taxonomy" id="28901"/>
    <lineage>
        <taxon>Bacteria</taxon>
        <taxon>Pseudomonadati</taxon>
        <taxon>Pseudomonadota</taxon>
        <taxon>Gammaproteobacteria</taxon>
        <taxon>Enterobacterales</taxon>
        <taxon>Enterobacteriaceae</taxon>
        <taxon>Salmonella</taxon>
    </lineage>
</organism>
<dbReference type="EMBL" id="DAAUGG010000022">
    <property type="protein sequence ID" value="HAF1933588.1"/>
    <property type="molecule type" value="Genomic_DNA"/>
</dbReference>
<proteinExistence type="predicted"/>
<name>A0A743JEB8_SALER</name>
<dbReference type="InterPro" id="IPR016032">
    <property type="entry name" value="Sig_transdc_resp-reg_C-effctor"/>
</dbReference>
<protein>
    <submittedName>
        <fullName evidence="1">Conjugal transfer protein TraJ</fullName>
    </submittedName>
</protein>
<accession>A0A743JEB8</accession>
<comment type="caution">
    <text evidence="1">The sequence shown here is derived from an EMBL/GenBank/DDBJ whole genome shotgun (WGS) entry which is preliminary data.</text>
</comment>
<sequence length="87" mass="10215">MVIIDPIFMAELRKVFPRVSDNKIEIVTYFVYGMTCKDIAYHKGVSHQAVSKVLREFCEMYNISKLDMVKAVYAVRLELYKHLRPTL</sequence>
<dbReference type="SUPFAM" id="SSF46894">
    <property type="entry name" value="C-terminal effector domain of the bipartite response regulators"/>
    <property type="match status" value="1"/>
</dbReference>
<dbReference type="AlphaFoldDB" id="A0A743JEB8"/>
<dbReference type="GO" id="GO:0003677">
    <property type="term" value="F:DNA binding"/>
    <property type="evidence" value="ECO:0007669"/>
    <property type="project" value="InterPro"/>
</dbReference>
<evidence type="ECO:0000313" key="1">
    <source>
        <dbReference type="EMBL" id="HAF1933588.1"/>
    </source>
</evidence>
<gene>
    <name evidence="1" type="ORF">G8J61_004176</name>
</gene>
<reference evidence="1" key="2">
    <citation type="submission" date="2020-02" db="EMBL/GenBank/DDBJ databases">
        <authorList>
            <consortium name="NCBI Pathogen Detection Project"/>
        </authorList>
    </citation>
    <scope>NUCLEOTIDE SEQUENCE</scope>
    <source>
        <strain evidence="1">MA.MC_05-0704</strain>
    </source>
</reference>